<evidence type="ECO:0000313" key="1">
    <source>
        <dbReference type="EMBL" id="VTP66013.1"/>
    </source>
</evidence>
<dbReference type="Proteomes" id="UP000310719">
    <property type="component" value="Chromosome"/>
</dbReference>
<reference evidence="1 2" key="1">
    <citation type="submission" date="2019-05" db="EMBL/GenBank/DDBJ databases">
        <authorList>
            <consortium name="Pathogen Informatics"/>
        </authorList>
    </citation>
    <scope>NUCLEOTIDE SEQUENCE [LARGE SCALE GENOMIC DNA]</scope>
    <source>
        <strain evidence="1 2">NCTC13032</strain>
    </source>
</reference>
<gene>
    <name evidence="1" type="ORF">NCTC13032_02316</name>
</gene>
<name>A0A4V6JIB4_9ENTR</name>
<protein>
    <submittedName>
        <fullName evidence="1">Uncharacterized protein</fullName>
    </submittedName>
</protein>
<accession>A0A4V6JIB4</accession>
<organism evidence="1 2">
    <name type="scientific">Leclercia adecarboxylata</name>
    <dbReference type="NCBI Taxonomy" id="83655"/>
    <lineage>
        <taxon>Bacteria</taxon>
        <taxon>Pseudomonadati</taxon>
        <taxon>Pseudomonadota</taxon>
        <taxon>Gammaproteobacteria</taxon>
        <taxon>Enterobacterales</taxon>
        <taxon>Enterobacteriaceae</taxon>
        <taxon>Leclercia</taxon>
    </lineage>
</organism>
<dbReference type="EMBL" id="LR590464">
    <property type="protein sequence ID" value="VTP66013.1"/>
    <property type="molecule type" value="Genomic_DNA"/>
</dbReference>
<dbReference type="AlphaFoldDB" id="A0A4V6JIB4"/>
<sequence>MTVAEICFDTHSDDGIKVCFNTYSDGLVRLKIA</sequence>
<evidence type="ECO:0000313" key="2">
    <source>
        <dbReference type="Proteomes" id="UP000310719"/>
    </source>
</evidence>
<proteinExistence type="predicted"/>